<dbReference type="AlphaFoldDB" id="Q1QZY7"/>
<proteinExistence type="predicted"/>
<accession>Q1QZY7</accession>
<dbReference type="PANTHER" id="PTHR40278">
    <property type="entry name" value="DNA UTILIZATION PROTEIN HOFN"/>
    <property type="match status" value="1"/>
</dbReference>
<keyword evidence="1" id="KW-0472">Membrane</keyword>
<organism evidence="2 3">
    <name type="scientific">Chromohalobacter israelensis (strain ATCC BAA-138 / DSM 3043 / CIP 106854 / NCIMB 13768 / 1H11)</name>
    <name type="common">Chromohalobacter salexigens</name>
    <dbReference type="NCBI Taxonomy" id="290398"/>
    <lineage>
        <taxon>Bacteria</taxon>
        <taxon>Pseudomonadati</taxon>
        <taxon>Pseudomonadota</taxon>
        <taxon>Gammaproteobacteria</taxon>
        <taxon>Oceanospirillales</taxon>
        <taxon>Halomonadaceae</taxon>
        <taxon>Chromohalobacter</taxon>
    </lineage>
</organism>
<feature type="transmembrane region" description="Helical" evidence="1">
    <location>
        <begin position="21"/>
        <end position="44"/>
    </location>
</feature>
<keyword evidence="1" id="KW-0812">Transmembrane</keyword>
<evidence type="ECO:0000313" key="3">
    <source>
        <dbReference type="Proteomes" id="UP000000239"/>
    </source>
</evidence>
<keyword evidence="3" id="KW-1185">Reference proteome</keyword>
<dbReference type="RefSeq" id="WP_011505917.1">
    <property type="nucleotide sequence ID" value="NC_007963.1"/>
</dbReference>
<dbReference type="Proteomes" id="UP000000239">
    <property type="component" value="Chromosome"/>
</dbReference>
<sequence length="189" mass="21711">MSIEINLLPWREAYRQRRTRRFYMALAIVAVSALLCGWGLSYWYQAGIDAERGRLALIERRTQALDQDIAAVKDYRELRGRMLDQIQLIRELQFSRPQTVRIFDQLAATLVEGVHYDRLTRKGDRLDLSGVARANRRVSDQLRQLASSPVFATPELADVHAVDGVPSLKRFNLSVETRTPRRDDDGESP</sequence>
<gene>
    <name evidence="2" type="ordered locus">Csal_0609</name>
</gene>
<dbReference type="GO" id="GO:0043683">
    <property type="term" value="P:type IV pilus assembly"/>
    <property type="evidence" value="ECO:0007669"/>
    <property type="project" value="TreeGrafter"/>
</dbReference>
<reference evidence="2 3" key="1">
    <citation type="journal article" date="2011" name="Stand. Genomic Sci.">
        <title>Complete genome sequence of the halophilic and highly halotolerant Chromohalobacter salexigens type strain (1H11(T)).</title>
        <authorList>
            <person name="Copeland A."/>
            <person name="O'Connor K."/>
            <person name="Lucas S."/>
            <person name="Lapidus A."/>
            <person name="Berry K.W."/>
            <person name="Detter J.C."/>
            <person name="Del Rio T.G."/>
            <person name="Hammon N."/>
            <person name="Dalin E."/>
            <person name="Tice H."/>
            <person name="Pitluck S."/>
            <person name="Bruce D."/>
            <person name="Goodwin L."/>
            <person name="Han C."/>
            <person name="Tapia R."/>
            <person name="Saunders E."/>
            <person name="Schmutz J."/>
            <person name="Brettin T."/>
            <person name="Larimer F."/>
            <person name="Land M."/>
            <person name="Hauser L."/>
            <person name="Vargas C."/>
            <person name="Nieto J.J."/>
            <person name="Kyrpides N.C."/>
            <person name="Ivanova N."/>
            <person name="Goker M."/>
            <person name="Klenk H.P."/>
            <person name="Csonka L.N."/>
            <person name="Woyke T."/>
        </authorList>
    </citation>
    <scope>NUCLEOTIDE SEQUENCE [LARGE SCALE GENOMIC DNA]</scope>
    <source>
        <strain evidence="3">ATCC BAA-138 / DSM 3043 / CIP 106854 / NCIMB 13768 / 1H11</strain>
    </source>
</reference>
<evidence type="ECO:0000256" key="1">
    <source>
        <dbReference type="SAM" id="Phobius"/>
    </source>
</evidence>
<dbReference type="STRING" id="290398.Csal_0609"/>
<dbReference type="HOGENOM" id="CLU_081304_1_2_6"/>
<name>Q1QZY7_CHRI1</name>
<dbReference type="EMBL" id="CP000285">
    <property type="protein sequence ID" value="ABE57971.1"/>
    <property type="molecule type" value="Genomic_DNA"/>
</dbReference>
<keyword evidence="1" id="KW-1133">Transmembrane helix</keyword>
<dbReference type="KEGG" id="csa:Csal_0609"/>
<dbReference type="GO" id="GO:0043107">
    <property type="term" value="P:type IV pilus-dependent motility"/>
    <property type="evidence" value="ECO:0007669"/>
    <property type="project" value="TreeGrafter"/>
</dbReference>
<dbReference type="eggNOG" id="COG3166">
    <property type="taxonomic scope" value="Bacteria"/>
</dbReference>
<evidence type="ECO:0000313" key="2">
    <source>
        <dbReference type="EMBL" id="ABE57971.1"/>
    </source>
</evidence>
<dbReference type="PANTHER" id="PTHR40278:SF2">
    <property type="entry name" value="TYPE IV PILUS INNER MEMBRANE COMPONENT PILN"/>
    <property type="match status" value="1"/>
</dbReference>
<dbReference type="InterPro" id="IPR052534">
    <property type="entry name" value="Extracell_DNA_Util/SecSys_Comp"/>
</dbReference>
<dbReference type="InterPro" id="IPR007813">
    <property type="entry name" value="PilN"/>
</dbReference>
<dbReference type="OrthoDB" id="5296173at2"/>
<dbReference type="GeneID" id="95333364"/>
<protein>
    <submittedName>
        <fullName evidence="2">Fimbrial assembly</fullName>
    </submittedName>
</protein>
<dbReference type="Pfam" id="PF05137">
    <property type="entry name" value="PilN"/>
    <property type="match status" value="1"/>
</dbReference>